<protein>
    <submittedName>
        <fullName evidence="1">Uncharacterized protein</fullName>
    </submittedName>
</protein>
<sequence>MCESKKDIIKNLGAKVGIFCLCCFSGLCRLEDEMDEMEWMVYCKEMKNLNMIKLQQGDETISVSVGNLLEFADLDVCEKNLLGDILTRKEPKPSHGSTIALVKVSTDIHL</sequence>
<evidence type="ECO:0000313" key="2">
    <source>
        <dbReference type="Proteomes" id="UP001229421"/>
    </source>
</evidence>
<name>A0AAD8KV86_TARER</name>
<accession>A0AAD8KV86</accession>
<dbReference type="Proteomes" id="UP001229421">
    <property type="component" value="Unassembled WGS sequence"/>
</dbReference>
<organism evidence="1 2">
    <name type="scientific">Tagetes erecta</name>
    <name type="common">African marigold</name>
    <dbReference type="NCBI Taxonomy" id="13708"/>
    <lineage>
        <taxon>Eukaryota</taxon>
        <taxon>Viridiplantae</taxon>
        <taxon>Streptophyta</taxon>
        <taxon>Embryophyta</taxon>
        <taxon>Tracheophyta</taxon>
        <taxon>Spermatophyta</taxon>
        <taxon>Magnoliopsida</taxon>
        <taxon>eudicotyledons</taxon>
        <taxon>Gunneridae</taxon>
        <taxon>Pentapetalae</taxon>
        <taxon>asterids</taxon>
        <taxon>campanulids</taxon>
        <taxon>Asterales</taxon>
        <taxon>Asteraceae</taxon>
        <taxon>Asteroideae</taxon>
        <taxon>Heliantheae alliance</taxon>
        <taxon>Tageteae</taxon>
        <taxon>Tagetes</taxon>
    </lineage>
</organism>
<evidence type="ECO:0000313" key="1">
    <source>
        <dbReference type="EMBL" id="KAK1427826.1"/>
    </source>
</evidence>
<dbReference type="EMBL" id="JAUHHV010000004">
    <property type="protein sequence ID" value="KAK1427826.1"/>
    <property type="molecule type" value="Genomic_DNA"/>
</dbReference>
<comment type="caution">
    <text evidence="1">The sequence shown here is derived from an EMBL/GenBank/DDBJ whole genome shotgun (WGS) entry which is preliminary data.</text>
</comment>
<proteinExistence type="predicted"/>
<dbReference type="AlphaFoldDB" id="A0AAD8KV86"/>
<reference evidence="1" key="1">
    <citation type="journal article" date="2023" name="bioRxiv">
        <title>Improved chromosome-level genome assembly for marigold (Tagetes erecta).</title>
        <authorList>
            <person name="Jiang F."/>
            <person name="Yuan L."/>
            <person name="Wang S."/>
            <person name="Wang H."/>
            <person name="Xu D."/>
            <person name="Wang A."/>
            <person name="Fan W."/>
        </authorList>
    </citation>
    <scope>NUCLEOTIDE SEQUENCE</scope>
    <source>
        <strain evidence="1">WSJ</strain>
        <tissue evidence="1">Leaf</tissue>
    </source>
</reference>
<keyword evidence="2" id="KW-1185">Reference proteome</keyword>
<gene>
    <name evidence="1" type="ORF">QVD17_16522</name>
</gene>